<evidence type="ECO:0000313" key="2">
    <source>
        <dbReference type="EMBL" id="CAH2101113.1"/>
    </source>
</evidence>
<dbReference type="Proteomes" id="UP001153954">
    <property type="component" value="Unassembled WGS sequence"/>
</dbReference>
<evidence type="ECO:0000256" key="1">
    <source>
        <dbReference type="SAM" id="MobiDB-lite"/>
    </source>
</evidence>
<reference evidence="2" key="1">
    <citation type="submission" date="2022-03" db="EMBL/GenBank/DDBJ databases">
        <authorList>
            <person name="Tunstrom K."/>
        </authorList>
    </citation>
    <scope>NUCLEOTIDE SEQUENCE</scope>
</reference>
<evidence type="ECO:0000313" key="3">
    <source>
        <dbReference type="Proteomes" id="UP001153954"/>
    </source>
</evidence>
<dbReference type="AlphaFoldDB" id="A0AAU9UPN6"/>
<sequence>MSFAITSAKYRAILKEQILKKELETKAKEEKKKKSQETKLHKEKEWIEKTKKNVDKNSQAVSTNACKISINSMSPKIYELLLFICHGCYKEDDSDDTLDLSSERNSEDSGDDAQTLCNMIIEQKKKNVIKIGSSDDAPTLKMLL</sequence>
<proteinExistence type="predicted"/>
<keyword evidence="3" id="KW-1185">Reference proteome</keyword>
<feature type="region of interest" description="Disordered" evidence="1">
    <location>
        <begin position="93"/>
        <end position="113"/>
    </location>
</feature>
<feature type="region of interest" description="Disordered" evidence="1">
    <location>
        <begin position="25"/>
        <end position="44"/>
    </location>
</feature>
<dbReference type="EMBL" id="CAKOGL010000023">
    <property type="protein sequence ID" value="CAH2101113.1"/>
    <property type="molecule type" value="Genomic_DNA"/>
</dbReference>
<organism evidence="2 3">
    <name type="scientific">Euphydryas editha</name>
    <name type="common">Edith's checkerspot</name>
    <dbReference type="NCBI Taxonomy" id="104508"/>
    <lineage>
        <taxon>Eukaryota</taxon>
        <taxon>Metazoa</taxon>
        <taxon>Ecdysozoa</taxon>
        <taxon>Arthropoda</taxon>
        <taxon>Hexapoda</taxon>
        <taxon>Insecta</taxon>
        <taxon>Pterygota</taxon>
        <taxon>Neoptera</taxon>
        <taxon>Endopterygota</taxon>
        <taxon>Lepidoptera</taxon>
        <taxon>Glossata</taxon>
        <taxon>Ditrysia</taxon>
        <taxon>Papilionoidea</taxon>
        <taxon>Nymphalidae</taxon>
        <taxon>Nymphalinae</taxon>
        <taxon>Euphydryas</taxon>
    </lineage>
</organism>
<name>A0AAU9UPN6_EUPED</name>
<protein>
    <submittedName>
        <fullName evidence="2">Uncharacterized protein</fullName>
    </submittedName>
</protein>
<comment type="caution">
    <text evidence="2">The sequence shown here is derived from an EMBL/GenBank/DDBJ whole genome shotgun (WGS) entry which is preliminary data.</text>
</comment>
<accession>A0AAU9UPN6</accession>
<gene>
    <name evidence="2" type="ORF">EEDITHA_LOCUS15904</name>
</gene>